<gene>
    <name evidence="8" type="ORF">SAMN05421659_10163</name>
</gene>
<dbReference type="Gene3D" id="3.40.140.10">
    <property type="entry name" value="Cytidine Deaminase, domain 2"/>
    <property type="match status" value="1"/>
</dbReference>
<comment type="similarity">
    <text evidence="2">Belongs to the cytidine and deoxycytidylate deaminase family.</text>
</comment>
<protein>
    <submittedName>
        <fullName evidence="8">dCMP deaminase</fullName>
    </submittedName>
</protein>
<sequence>MLGIEYLAQNNYITKSLILWRKEVCKMSEKRQDYISWDEYFMGVAVLSGMRSKDPSTQVGACIVSSDNKILSMGYNGLPSGCSDDEFPWSREGDPLDNKYIYTAHSELNAILNYRGGSLEGAKMYVSLFPCNECAKAIIQAGIKDVVYAIDKYADTPSVVASKRMFDASRVKYTKYINSGRQITIDL</sequence>
<evidence type="ECO:0000256" key="2">
    <source>
        <dbReference type="ARBA" id="ARBA00006576"/>
    </source>
</evidence>
<dbReference type="GO" id="GO:0009165">
    <property type="term" value="P:nucleotide biosynthetic process"/>
    <property type="evidence" value="ECO:0007669"/>
    <property type="project" value="UniProtKB-KW"/>
</dbReference>
<dbReference type="GO" id="GO:0004132">
    <property type="term" value="F:dCMP deaminase activity"/>
    <property type="evidence" value="ECO:0007669"/>
    <property type="project" value="TreeGrafter"/>
</dbReference>
<proteinExistence type="inferred from homology"/>
<evidence type="ECO:0000256" key="5">
    <source>
        <dbReference type="ARBA" id="ARBA00022801"/>
    </source>
</evidence>
<dbReference type="InterPro" id="IPR016193">
    <property type="entry name" value="Cytidine_deaminase-like"/>
</dbReference>
<name>A0A1I0M160_9FIRM</name>
<dbReference type="PANTHER" id="PTHR11086:SF18">
    <property type="entry name" value="DEOXYCYTIDYLATE DEAMINASE"/>
    <property type="match status" value="1"/>
</dbReference>
<keyword evidence="4" id="KW-0545">Nucleotide biosynthesis</keyword>
<evidence type="ECO:0000256" key="1">
    <source>
        <dbReference type="ARBA" id="ARBA00001947"/>
    </source>
</evidence>
<dbReference type="PROSITE" id="PS51747">
    <property type="entry name" value="CYT_DCMP_DEAMINASES_2"/>
    <property type="match status" value="1"/>
</dbReference>
<dbReference type="GO" id="GO:0005737">
    <property type="term" value="C:cytoplasm"/>
    <property type="evidence" value="ECO:0007669"/>
    <property type="project" value="TreeGrafter"/>
</dbReference>
<feature type="domain" description="CMP/dCMP-type deaminase" evidence="7">
    <location>
        <begin position="36"/>
        <end position="173"/>
    </location>
</feature>
<dbReference type="FunFam" id="3.40.140.10:FF:000021">
    <property type="entry name" value="Deoxycytidylate deaminase"/>
    <property type="match status" value="1"/>
</dbReference>
<dbReference type="InterPro" id="IPR035105">
    <property type="entry name" value="Deoxycytidylate_deaminase_dom"/>
</dbReference>
<evidence type="ECO:0000259" key="7">
    <source>
        <dbReference type="PROSITE" id="PS51747"/>
    </source>
</evidence>
<keyword evidence="6" id="KW-0862">Zinc</keyword>
<comment type="cofactor">
    <cofactor evidence="1">
        <name>Zn(2+)</name>
        <dbReference type="ChEBI" id="CHEBI:29105"/>
    </cofactor>
</comment>
<keyword evidence="9" id="KW-1185">Reference proteome</keyword>
<accession>A0A1I0M160</accession>
<dbReference type="PANTHER" id="PTHR11086">
    <property type="entry name" value="DEOXYCYTIDYLATE DEAMINASE-RELATED"/>
    <property type="match status" value="1"/>
</dbReference>
<evidence type="ECO:0000313" key="9">
    <source>
        <dbReference type="Proteomes" id="UP000199701"/>
    </source>
</evidence>
<keyword evidence="5" id="KW-0378">Hydrolase</keyword>
<evidence type="ECO:0000256" key="6">
    <source>
        <dbReference type="ARBA" id="ARBA00022833"/>
    </source>
</evidence>
<dbReference type="Pfam" id="PF00383">
    <property type="entry name" value="dCMP_cyt_deam_1"/>
    <property type="match status" value="1"/>
</dbReference>
<evidence type="ECO:0000256" key="3">
    <source>
        <dbReference type="ARBA" id="ARBA00022723"/>
    </source>
</evidence>
<dbReference type="AlphaFoldDB" id="A0A1I0M160"/>
<reference evidence="8 9" key="1">
    <citation type="submission" date="2016-10" db="EMBL/GenBank/DDBJ databases">
        <authorList>
            <person name="de Groot N.N."/>
        </authorList>
    </citation>
    <scope>NUCLEOTIDE SEQUENCE [LARGE SCALE GENOMIC DNA]</scope>
    <source>
        <strain evidence="8 9">DSM 9179</strain>
    </source>
</reference>
<dbReference type="SUPFAM" id="SSF53927">
    <property type="entry name" value="Cytidine deaminase-like"/>
    <property type="match status" value="1"/>
</dbReference>
<keyword evidence="3" id="KW-0479">Metal-binding</keyword>
<dbReference type="GO" id="GO:0046872">
    <property type="term" value="F:metal ion binding"/>
    <property type="evidence" value="ECO:0007669"/>
    <property type="project" value="UniProtKB-KW"/>
</dbReference>
<dbReference type="Proteomes" id="UP000199701">
    <property type="component" value="Unassembled WGS sequence"/>
</dbReference>
<dbReference type="EMBL" id="FOJI01000001">
    <property type="protein sequence ID" value="SEV82012.1"/>
    <property type="molecule type" value="Genomic_DNA"/>
</dbReference>
<dbReference type="STRING" id="99656.SAMN05421659_10163"/>
<evidence type="ECO:0000256" key="4">
    <source>
        <dbReference type="ARBA" id="ARBA00022727"/>
    </source>
</evidence>
<organism evidence="8 9">
    <name type="scientific">[Clostridium] fimetarium</name>
    <dbReference type="NCBI Taxonomy" id="99656"/>
    <lineage>
        <taxon>Bacteria</taxon>
        <taxon>Bacillati</taxon>
        <taxon>Bacillota</taxon>
        <taxon>Clostridia</taxon>
        <taxon>Lachnospirales</taxon>
        <taxon>Lachnospiraceae</taxon>
    </lineage>
</organism>
<dbReference type="InterPro" id="IPR002125">
    <property type="entry name" value="CMP_dCMP_dom"/>
</dbReference>
<dbReference type="CDD" id="cd01286">
    <property type="entry name" value="deoxycytidylate_deaminase"/>
    <property type="match status" value="1"/>
</dbReference>
<evidence type="ECO:0000313" key="8">
    <source>
        <dbReference type="EMBL" id="SEV82012.1"/>
    </source>
</evidence>
<dbReference type="InterPro" id="IPR015517">
    <property type="entry name" value="dCMP_deaminase-rel"/>
</dbReference>